<proteinExistence type="predicted"/>
<reference evidence="1" key="1">
    <citation type="submission" date="2020-05" db="EMBL/GenBank/DDBJ databases">
        <authorList>
            <person name="Chiriac C."/>
            <person name="Salcher M."/>
            <person name="Ghai R."/>
            <person name="Kavagutti S V."/>
        </authorList>
    </citation>
    <scope>NUCLEOTIDE SEQUENCE</scope>
</reference>
<evidence type="ECO:0000313" key="1">
    <source>
        <dbReference type="EMBL" id="CAB4581836.1"/>
    </source>
</evidence>
<protein>
    <submittedName>
        <fullName evidence="1">Unannotated protein</fullName>
    </submittedName>
</protein>
<gene>
    <name evidence="1" type="ORF">UFOPK1726_00982</name>
</gene>
<organism evidence="1">
    <name type="scientific">freshwater metagenome</name>
    <dbReference type="NCBI Taxonomy" id="449393"/>
    <lineage>
        <taxon>unclassified sequences</taxon>
        <taxon>metagenomes</taxon>
        <taxon>ecological metagenomes</taxon>
    </lineage>
</organism>
<dbReference type="AlphaFoldDB" id="A0A6J6F094"/>
<name>A0A6J6F094_9ZZZZ</name>
<dbReference type="EMBL" id="CAEZTT010000125">
    <property type="protein sequence ID" value="CAB4581836.1"/>
    <property type="molecule type" value="Genomic_DNA"/>
</dbReference>
<accession>A0A6J6F094</accession>
<sequence length="82" mass="9853">MKYYMLESYKNIPQYAEVEMIGHCFDSGYSCYEVKYNGVTYKPFERDVISAEALLSKYKVFYEEWNKWRGIYDKTVLLSKNS</sequence>